<dbReference type="Proteomes" id="UP001304650">
    <property type="component" value="Chromosome"/>
</dbReference>
<dbReference type="Pfam" id="PF13620">
    <property type="entry name" value="CarboxypepD_reg"/>
    <property type="match status" value="6"/>
</dbReference>
<dbReference type="Gene3D" id="2.60.40.1080">
    <property type="match status" value="1"/>
</dbReference>
<dbReference type="GO" id="GO:0030246">
    <property type="term" value="F:carbohydrate binding"/>
    <property type="evidence" value="ECO:0007669"/>
    <property type="project" value="InterPro"/>
</dbReference>
<dbReference type="GO" id="GO:0004180">
    <property type="term" value="F:carboxypeptidase activity"/>
    <property type="evidence" value="ECO:0007669"/>
    <property type="project" value="UniProtKB-KW"/>
</dbReference>
<sequence>MRRLKVFVSVCLLATTLPTSAFASYKLDQDNQGVDIVDVAKALQDSQAMQTITGKSTYEKSDVQQLLRQVAPLRFQPVLGKVTGFVTDENGKAISSASITLDGLTTILTNVNGQFEFNNVPVAYQTSVHIHKDGYTDVNSDLFNILTGSTRDLGTMILRKIPTYGSVSGYVYGPDQVGLTAATVSVEGLTPALSVLTDSTGFFTLSNVPTGDRVLTVTKDTYVGSYQSFSVTANNVTTLQPIHLEKVTVPPVLSSITGLIKSDDNQPLIDARVSVTGTTYAAMTDANGLFTISNMPVGVTDLDITKQGYTPIHLSGITVTESVYDIGTIQLATVVSPKGSISGLVALSHGGGPVSLHIQGTDITVQAAATGNFAIQNLPVGNYTLQITADNYMEQNIPVTVTPNGNASVNVSLQRILVNVDGIAMTAAGPVPQGTRVTLQDTNYEARTDVDGKFTFLDLPAGSTIQAIAIENYQLLGTFTSFTVTANVVNSIGEVHFRLTPPVTSSITGLIKSDNNHPLIDARVSVTGTTFGAMTDANGLFTISNVPVGVTDLDITIQGYKPIHLLGLTVSESVYDIGTINLSAVAVSQEIIKGTLTDENGDPIAEASVNFNGVSRFTDSYGNFSFDGNSNESLNNGFLTIMKDGFETYPLFGINLSAGETLDLHMITMSVAKRSLPGKVELAYGDSPASIHVKGTNITVSTDAAGYFTIEALPVGDSTLEVTATNYEGLSVPVKVLQNGNTPVNISLVRKLANVEGKVVSTTGETIPPGTQVTIPGTSYMAYTDADGTFTFSNLPAGYTIPSISIANYLPKIASLAFTVTAGGTNNLGPIDLQPTGTMGIVNGYVELDGAHVANTTVILLDSNDNYVASTTTDALGWFNFGNFPVNGTFTLTIQKPGYAIAPRHLTVQPGYNDVDLHLKAIVSVHNESEFLAAYADVDVPHILLVNDIHLTTSLDFNREVYLSGMGGAAMTQLTAPSITISLYDPNKHVSWSELDMYSDVGNSRSDLERTLNRGFLEKINVNGLADYVGFIHRTGSYYSTTDENNRIAFVNSEYAFHAAQEDANVSRIYIVPTLTLYSGTSFQGGSIYVKDSGETIDPIPPTLTNVSTGYLELDLQEVQARVDEAATLYLVKEGTPKELLEILANQVASKSVSSSGTVSLNLSTVSQGNYLLYAVDTSGNVSIPSETIELHKSLSGALSDIRSTLALETPDPFAITYENLVDAGLNDVNASQIDLYRYTLNMNKVALLSANTNEDFVGVMQNGVETANAAPEINRILVSGIEGYYDWSLLEERGEYYLTLYGLDGIHSSSQLTVAEHLMELAFERGDRKLLTKAAMQTAIHDTVPSPQLSHWRGDPVKQELGSKRVIVSFNLQNSNEVSLKDYEANDFTIKVNGEETNLSNTDKFPFFLYNDEIDSYQFVFEGSADAASYTLSEFSLHGTNLELGDLSITTPDPYAILITSIDLSLIGNATRIATNDGIALQLTIGPSEATNKDIVWSVVPSGSVNATVDGQGHLNVTGLGHFTVTATNPMSGVSKSLELEAVDWQAALLAVKEYATNAVTTELTLKELENAYLASIDESAFNTYKEIIRAKGSEFVGLDIAGISSLLRDIIYEYKDTTAINQALFDYLGENPTTWYELDKESFAYAGATNVDDINITYLKQVILSRFLQEHQPFTKAQLASLVSNELEAAGWYAALQAVQDYATSEGTTDLTLEQFEYACLSSIDESAFTTYKWAIQANRMTFTEASLKQVSEQLYNIMIEYKDTATLNQALNNPAAWDELNVASLSDAGAFYVDETNITYVKQVILETFEQERKPLSRTQLMNLSSNVPSFRMMNPDLRSYATQMVSQHVNNETGNVVVTFRVGNAGGEDIASLTSQDVTAVISGVPQDLRDAYPIKNFQHLGGGEYSFEVLESALTSPLVIDSLNVKVGYTDIPIATNVSVNRQAALIEQKISLHTLNTEDIPLFAAGHLPNISELNYSDLVAKLELAYTAHGNVLAEDTIARIINGMRILSVYYVTTTESVDTYYVEFDQDITGSSSKSMSARNALGYLIRLGTSANGNSFDFSFGKSSKLPVVLTYTATTEGTLKYTEMEEAVPDFEIIFTEYASTE</sequence>
<dbReference type="SUPFAM" id="SSF49452">
    <property type="entry name" value="Starch-binding domain-like"/>
    <property type="match status" value="4"/>
</dbReference>
<dbReference type="SUPFAM" id="SSF49478">
    <property type="entry name" value="Cna protein B-type domain"/>
    <property type="match status" value="1"/>
</dbReference>
<dbReference type="EMBL" id="CP130319">
    <property type="protein sequence ID" value="WNR44347.1"/>
    <property type="molecule type" value="Genomic_DNA"/>
</dbReference>
<dbReference type="KEGG" id="proo:MJB10_25345"/>
<dbReference type="Gene3D" id="2.60.40.10">
    <property type="entry name" value="Immunoglobulins"/>
    <property type="match status" value="1"/>
</dbReference>
<feature type="signal peptide" evidence="1">
    <location>
        <begin position="1"/>
        <end position="23"/>
    </location>
</feature>
<dbReference type="InterPro" id="IPR013783">
    <property type="entry name" value="Ig-like_fold"/>
</dbReference>
<evidence type="ECO:0000313" key="2">
    <source>
        <dbReference type="EMBL" id="WNR44347.1"/>
    </source>
</evidence>
<dbReference type="InterPro" id="IPR008969">
    <property type="entry name" value="CarboxyPept-like_regulatory"/>
</dbReference>
<dbReference type="Pfam" id="PF13715">
    <property type="entry name" value="CarbopepD_reg_2"/>
    <property type="match status" value="2"/>
</dbReference>
<proteinExistence type="predicted"/>
<evidence type="ECO:0000256" key="1">
    <source>
        <dbReference type="SAM" id="SignalP"/>
    </source>
</evidence>
<keyword evidence="3" id="KW-1185">Reference proteome</keyword>
<dbReference type="Gene3D" id="2.60.40.1120">
    <property type="entry name" value="Carboxypeptidase-like, regulatory domain"/>
    <property type="match status" value="8"/>
</dbReference>
<keyword evidence="1" id="KW-0732">Signal</keyword>
<feature type="chain" id="PRO_5041682613" evidence="1">
    <location>
        <begin position="24"/>
        <end position="2113"/>
    </location>
</feature>
<gene>
    <name evidence="2" type="ORF">MJB10_25345</name>
</gene>
<accession>A0AA96RMK1</accession>
<dbReference type="SUPFAM" id="SSF49464">
    <property type="entry name" value="Carboxypeptidase regulatory domain-like"/>
    <property type="match status" value="5"/>
</dbReference>
<dbReference type="RefSeq" id="WP_314799881.1">
    <property type="nucleotide sequence ID" value="NZ_CP130319.1"/>
</dbReference>
<evidence type="ECO:0000313" key="3">
    <source>
        <dbReference type="Proteomes" id="UP001304650"/>
    </source>
</evidence>
<organism evidence="2 3">
    <name type="scientific">Paenibacillus roseopurpureus</name>
    <dbReference type="NCBI Taxonomy" id="2918901"/>
    <lineage>
        <taxon>Bacteria</taxon>
        <taxon>Bacillati</taxon>
        <taxon>Bacillota</taxon>
        <taxon>Bacilli</taxon>
        <taxon>Bacillales</taxon>
        <taxon>Paenibacillaceae</taxon>
        <taxon>Paenibacillus</taxon>
    </lineage>
</organism>
<reference evidence="2" key="1">
    <citation type="submission" date="2022-02" db="EMBL/GenBank/DDBJ databases">
        <title>Paenibacillus sp. MBLB1832 Whole Genome Shotgun Sequencing.</title>
        <authorList>
            <person name="Hwang C.Y."/>
            <person name="Cho E.-S."/>
            <person name="Seo M.-J."/>
        </authorList>
    </citation>
    <scope>NUCLEOTIDE SEQUENCE</scope>
    <source>
        <strain evidence="2">MBLB1832</strain>
    </source>
</reference>
<dbReference type="InterPro" id="IPR013784">
    <property type="entry name" value="Carb-bd-like_fold"/>
</dbReference>
<name>A0AA96RMK1_9BACL</name>
<protein>
    <submittedName>
        <fullName evidence="2">Carboxypeptidase regulatory-like domain-containing protein</fullName>
    </submittedName>
</protein>